<dbReference type="OrthoDB" id="9786288at2"/>
<dbReference type="InterPro" id="IPR001099">
    <property type="entry name" value="Chalcone/stilbene_synt_N"/>
</dbReference>
<dbReference type="EMBL" id="CP036298">
    <property type="protein sequence ID" value="QDV24941.1"/>
    <property type="molecule type" value="Genomic_DNA"/>
</dbReference>
<keyword evidence="6" id="KW-0012">Acyltransferase</keyword>
<dbReference type="GO" id="GO:0030639">
    <property type="term" value="P:polyketide biosynthetic process"/>
    <property type="evidence" value="ECO:0007669"/>
    <property type="project" value="TreeGrafter"/>
</dbReference>
<gene>
    <name evidence="6" type="ORF">Q31a_32630</name>
</gene>
<dbReference type="PIRSF" id="PIRSF000451">
    <property type="entry name" value="PKS_III"/>
    <property type="match status" value="1"/>
</dbReference>
<dbReference type="Proteomes" id="UP000318017">
    <property type="component" value="Chromosome"/>
</dbReference>
<proteinExistence type="inferred from homology"/>
<dbReference type="Gene3D" id="3.40.47.10">
    <property type="match status" value="2"/>
</dbReference>
<dbReference type="InterPro" id="IPR011141">
    <property type="entry name" value="Polyketide_synthase_type-III"/>
</dbReference>
<evidence type="ECO:0000313" key="6">
    <source>
        <dbReference type="EMBL" id="QDV24941.1"/>
    </source>
</evidence>
<dbReference type="RefSeq" id="WP_145079333.1">
    <property type="nucleotide sequence ID" value="NZ_CP036298.1"/>
</dbReference>
<dbReference type="GO" id="GO:0016747">
    <property type="term" value="F:acyltransferase activity, transferring groups other than amino-acyl groups"/>
    <property type="evidence" value="ECO:0007669"/>
    <property type="project" value="InterPro"/>
</dbReference>
<evidence type="ECO:0000256" key="1">
    <source>
        <dbReference type="ARBA" id="ARBA00005531"/>
    </source>
</evidence>
<dbReference type="Pfam" id="PF02797">
    <property type="entry name" value="Chal_sti_synt_C"/>
    <property type="match status" value="1"/>
</dbReference>
<protein>
    <submittedName>
        <fullName evidence="6">Alpha-pyrone synthesis polyketide synthase-like Pks18</fullName>
        <ecNumber evidence="6">2.3.1.-</ecNumber>
    </submittedName>
</protein>
<feature type="domain" description="Chalcone/stilbene synthase C-terminal" evidence="5">
    <location>
        <begin position="271"/>
        <end position="408"/>
    </location>
</feature>
<evidence type="ECO:0000313" key="7">
    <source>
        <dbReference type="Proteomes" id="UP000318017"/>
    </source>
</evidence>
<evidence type="ECO:0000259" key="4">
    <source>
        <dbReference type="Pfam" id="PF00195"/>
    </source>
</evidence>
<dbReference type="SUPFAM" id="SSF53901">
    <property type="entry name" value="Thiolase-like"/>
    <property type="match status" value="2"/>
</dbReference>
<evidence type="ECO:0000256" key="2">
    <source>
        <dbReference type="ARBA" id="ARBA00022679"/>
    </source>
</evidence>
<feature type="active site" description="Acyl-thioester intermediate" evidence="3">
    <location>
        <position position="180"/>
    </location>
</feature>
<dbReference type="PANTHER" id="PTHR11877">
    <property type="entry name" value="HYDROXYMETHYLGLUTARYL-COA SYNTHASE"/>
    <property type="match status" value="1"/>
</dbReference>
<accession>A0A518G8M4</accession>
<name>A0A518G8M4_9BACT</name>
<dbReference type="CDD" id="cd00831">
    <property type="entry name" value="CHS_like"/>
    <property type="match status" value="1"/>
</dbReference>
<keyword evidence="2 6" id="KW-0808">Transferase</keyword>
<dbReference type="EC" id="2.3.1.-" evidence="6"/>
<dbReference type="AlphaFoldDB" id="A0A518G8M4"/>
<evidence type="ECO:0000256" key="3">
    <source>
        <dbReference type="PIRSR" id="PIRSR000451-1"/>
    </source>
</evidence>
<dbReference type="InterPro" id="IPR016039">
    <property type="entry name" value="Thiolase-like"/>
</dbReference>
<keyword evidence="7" id="KW-1185">Reference proteome</keyword>
<evidence type="ECO:0000259" key="5">
    <source>
        <dbReference type="Pfam" id="PF02797"/>
    </source>
</evidence>
<reference evidence="6 7" key="1">
    <citation type="submission" date="2019-02" db="EMBL/GenBank/DDBJ databases">
        <title>Deep-cultivation of Planctomycetes and their phenomic and genomic characterization uncovers novel biology.</title>
        <authorList>
            <person name="Wiegand S."/>
            <person name="Jogler M."/>
            <person name="Boedeker C."/>
            <person name="Pinto D."/>
            <person name="Vollmers J."/>
            <person name="Rivas-Marin E."/>
            <person name="Kohn T."/>
            <person name="Peeters S.H."/>
            <person name="Heuer A."/>
            <person name="Rast P."/>
            <person name="Oberbeckmann S."/>
            <person name="Bunk B."/>
            <person name="Jeske O."/>
            <person name="Meyerdierks A."/>
            <person name="Storesund J.E."/>
            <person name="Kallscheuer N."/>
            <person name="Luecker S."/>
            <person name="Lage O.M."/>
            <person name="Pohl T."/>
            <person name="Merkel B.J."/>
            <person name="Hornburger P."/>
            <person name="Mueller R.-W."/>
            <person name="Bruemmer F."/>
            <person name="Labrenz M."/>
            <person name="Spormann A.M."/>
            <person name="Op den Camp H."/>
            <person name="Overmann J."/>
            <person name="Amann R."/>
            <person name="Jetten M.S.M."/>
            <person name="Mascher T."/>
            <person name="Medema M.H."/>
            <person name="Devos D.P."/>
            <person name="Kaster A.-K."/>
            <person name="Ovreas L."/>
            <person name="Rohde M."/>
            <person name="Galperin M.Y."/>
            <person name="Jogler C."/>
        </authorList>
    </citation>
    <scope>NUCLEOTIDE SEQUENCE [LARGE SCALE GENOMIC DNA]</scope>
    <source>
        <strain evidence="6 7">Q31a</strain>
    </source>
</reference>
<feature type="domain" description="Chalcone/stilbene synthase N-terminal" evidence="4">
    <location>
        <begin position="102"/>
        <end position="240"/>
    </location>
</feature>
<comment type="similarity">
    <text evidence="1">Belongs to the thiolase-like superfamily. Chalcone/stilbene synthases family.</text>
</comment>
<sequence length="409" mass="43727">MNTATLLGIGTSCPPNTMSQADALKMFTDIVCEDERQKRLAQALYRKSGVKNRHTVIPHRAAYTWGAPVAEAIEVGGNQSSTINPSFLIAPETLPDIIAGESAGPTTGERMQIFRKFAGGLAEESAVAALSDARLPPEEITHLIVVTCTGFDSPGVDIHLINRLGLPRTTQRVNVGFMGCHAAINGIRAAMAIAQADPHAKVLMTAVELCSLHYRFQWDLEGIIGNALFADGSASIVVGGRCVSDRKSPSTPPVAQPSITEGWHIAATGSVLIPNSSETMSWTVGDNGFEMLLTNEVGDRIEATLKEWLVDWLLKYDLTMDNIDLWGVHPGGPRILAAVQGSLALGDDDLATSRSVLQRYGNMSSPTVLFILREFLDARGTADQAGESANCLLLAFGPGLVAEIALLKR</sequence>
<dbReference type="PANTHER" id="PTHR11877:SF46">
    <property type="entry name" value="TYPE III POLYKETIDE SYNTHASE A"/>
    <property type="match status" value="1"/>
</dbReference>
<organism evidence="6 7">
    <name type="scientific">Aureliella helgolandensis</name>
    <dbReference type="NCBI Taxonomy" id="2527968"/>
    <lineage>
        <taxon>Bacteria</taxon>
        <taxon>Pseudomonadati</taxon>
        <taxon>Planctomycetota</taxon>
        <taxon>Planctomycetia</taxon>
        <taxon>Pirellulales</taxon>
        <taxon>Pirellulaceae</taxon>
        <taxon>Aureliella</taxon>
    </lineage>
</organism>
<dbReference type="Pfam" id="PF00195">
    <property type="entry name" value="Chal_sti_synt_N"/>
    <property type="match status" value="1"/>
</dbReference>
<dbReference type="InterPro" id="IPR012328">
    <property type="entry name" value="Chalcone/stilbene_synt_C"/>
</dbReference>
<dbReference type="KEGG" id="ahel:Q31a_32630"/>